<dbReference type="Pfam" id="PF03559">
    <property type="entry name" value="Hexose_dehydrat"/>
    <property type="match status" value="2"/>
</dbReference>
<dbReference type="Proteomes" id="UP001165041">
    <property type="component" value="Unassembled WGS sequence"/>
</dbReference>
<comment type="caution">
    <text evidence="2">The sequence shown here is derived from an EMBL/GenBank/DDBJ whole genome shotgun (WGS) entry which is preliminary data.</text>
</comment>
<dbReference type="InterPro" id="IPR038153">
    <property type="entry name" value="EvaA-like_sf"/>
</dbReference>
<accession>A0A9W6QF60</accession>
<feature type="domain" description="dTDP-4-dehydro-6-deoxy-alpha-D-glucopyranose 2,3-dehydratase" evidence="1">
    <location>
        <begin position="2"/>
        <end position="204"/>
    </location>
</feature>
<feature type="domain" description="dTDP-4-dehydro-6-deoxy-alpha-D-glucopyranose 2,3-dehydratase" evidence="1">
    <location>
        <begin position="241"/>
        <end position="440"/>
    </location>
</feature>
<dbReference type="InterPro" id="IPR005212">
    <property type="entry name" value="EvaA-like"/>
</dbReference>
<sequence>MDEFWQWLAQRREAVRMDVELIPLADLKRWGFEPGTGNLVHETGRFFSVEGVRARLGGDGAATWDQPIMNQPEIGFLGILVKEIDGVLHCLMQAKAEPGNAQGFQLSPTVQATRSNYTGVHRGGAVRYLEYFTGPRQGRVLVDVLLSEHGSWFFRKRNRNMVVEVTEDVPEHEDYCWLTIGQVRHLLQAEDLVNMDTRTVLACIPLDAASEAAPSGGASPFRAALLASLRGDAPAAHDLPELLRWFTDVKARADLVSERIPLGAIEGWVTTRDEIRHESGNDFSIVAVSVSARSREVTQWTQPLLRTRAEGTIAFLARRIEGVVHVLVHAGVEPGFADAIELGPTVQFIPDSDGSPLTAGYQPYLKEILSASPDQVRYGVTQSEEGGRFYQVLSRYMVVEVDHEVPPHEDFRWMTVGQLVALLQHSHYVNVQARSLIACLQSIW</sequence>
<dbReference type="EMBL" id="BSSA01000035">
    <property type="protein sequence ID" value="GLW74441.1"/>
    <property type="molecule type" value="Genomic_DNA"/>
</dbReference>
<dbReference type="Gene3D" id="3.90.79.40">
    <property type="entry name" value="EvaA sugar 2,3-dehydratase subunit"/>
    <property type="match status" value="2"/>
</dbReference>
<name>A0A9W6QF60_9ACTN</name>
<proteinExistence type="predicted"/>
<dbReference type="AlphaFoldDB" id="A0A9W6QF60"/>
<organism evidence="2 3">
    <name type="scientific">Kitasatospora phosalacinea</name>
    <dbReference type="NCBI Taxonomy" id="2065"/>
    <lineage>
        <taxon>Bacteria</taxon>
        <taxon>Bacillati</taxon>
        <taxon>Actinomycetota</taxon>
        <taxon>Actinomycetes</taxon>
        <taxon>Kitasatosporales</taxon>
        <taxon>Streptomycetaceae</taxon>
        <taxon>Kitasatospora</taxon>
    </lineage>
</organism>
<dbReference type="RefSeq" id="WP_285740100.1">
    <property type="nucleotide sequence ID" value="NZ_BSSA01000035.1"/>
</dbReference>
<dbReference type="GO" id="GO:0016829">
    <property type="term" value="F:lyase activity"/>
    <property type="evidence" value="ECO:0007669"/>
    <property type="project" value="InterPro"/>
</dbReference>
<evidence type="ECO:0000313" key="3">
    <source>
        <dbReference type="Proteomes" id="UP001165041"/>
    </source>
</evidence>
<evidence type="ECO:0000259" key="1">
    <source>
        <dbReference type="Pfam" id="PF03559"/>
    </source>
</evidence>
<gene>
    <name evidence="2" type="ORF">Kpho02_67390</name>
</gene>
<protein>
    <submittedName>
        <fullName evidence="2">NDP-hexose 2,3-dehydratase</fullName>
    </submittedName>
</protein>
<reference evidence="2" key="1">
    <citation type="submission" date="2023-02" db="EMBL/GenBank/DDBJ databases">
        <title>Kitasatospora phosalacinea NBRC 14627.</title>
        <authorList>
            <person name="Ichikawa N."/>
            <person name="Sato H."/>
            <person name="Tonouchi N."/>
        </authorList>
    </citation>
    <scope>NUCLEOTIDE SEQUENCE</scope>
    <source>
        <strain evidence="2">NBRC 14627</strain>
    </source>
</reference>
<evidence type="ECO:0000313" key="2">
    <source>
        <dbReference type="EMBL" id="GLW74441.1"/>
    </source>
</evidence>